<reference evidence="1 2" key="1">
    <citation type="submission" date="2015-01" db="EMBL/GenBank/DDBJ databases">
        <title>Evolution of Trichinella species and genotypes.</title>
        <authorList>
            <person name="Korhonen P.K."/>
            <person name="Edoardo P."/>
            <person name="Giuseppe L.R."/>
            <person name="Gasser R.B."/>
        </authorList>
    </citation>
    <scope>NUCLEOTIDE SEQUENCE [LARGE SCALE GENOMIC DNA]</scope>
    <source>
        <strain evidence="1">ISS1029</strain>
    </source>
</reference>
<dbReference type="AlphaFoldDB" id="A0A0V1HS33"/>
<evidence type="ECO:0000313" key="1">
    <source>
        <dbReference type="EMBL" id="KRZ13550.1"/>
    </source>
</evidence>
<name>A0A0V1HS33_9BILA</name>
<accession>A0A0V1HS33</accession>
<proteinExistence type="predicted"/>
<dbReference type="EMBL" id="JYDP01000031">
    <property type="protein sequence ID" value="KRZ13550.1"/>
    <property type="molecule type" value="Genomic_DNA"/>
</dbReference>
<keyword evidence="2" id="KW-1185">Reference proteome</keyword>
<protein>
    <submittedName>
        <fullName evidence="1">Uncharacterized protein</fullName>
    </submittedName>
</protein>
<organism evidence="1 2">
    <name type="scientific">Trichinella zimbabwensis</name>
    <dbReference type="NCBI Taxonomy" id="268475"/>
    <lineage>
        <taxon>Eukaryota</taxon>
        <taxon>Metazoa</taxon>
        <taxon>Ecdysozoa</taxon>
        <taxon>Nematoda</taxon>
        <taxon>Enoplea</taxon>
        <taxon>Dorylaimia</taxon>
        <taxon>Trichinellida</taxon>
        <taxon>Trichinellidae</taxon>
        <taxon>Trichinella</taxon>
    </lineage>
</organism>
<dbReference type="Proteomes" id="UP000055024">
    <property type="component" value="Unassembled WGS sequence"/>
</dbReference>
<sequence length="72" mass="8336">MQTLGFSALQTQLSGQIVIDSMCIEQSTAILQLSIPQYPPKQEYLMRASCLYKFNAEHCYFNGMKRQQRTKQ</sequence>
<comment type="caution">
    <text evidence="1">The sequence shown here is derived from an EMBL/GenBank/DDBJ whole genome shotgun (WGS) entry which is preliminary data.</text>
</comment>
<evidence type="ECO:0000313" key="2">
    <source>
        <dbReference type="Proteomes" id="UP000055024"/>
    </source>
</evidence>
<gene>
    <name evidence="1" type="ORF">T11_3369</name>
</gene>